<dbReference type="AlphaFoldDB" id="A0AA40I4P2"/>
<gene>
    <name evidence="1" type="ORF">QTO34_015220</name>
</gene>
<comment type="caution">
    <text evidence="1">The sequence shown here is derived from an EMBL/GenBank/DDBJ whole genome shotgun (WGS) entry which is preliminary data.</text>
</comment>
<proteinExistence type="predicted"/>
<evidence type="ECO:0000313" key="2">
    <source>
        <dbReference type="Proteomes" id="UP001177744"/>
    </source>
</evidence>
<reference evidence="1" key="1">
    <citation type="submission" date="2023-06" db="EMBL/GenBank/DDBJ databases">
        <title>Reference genome for the Northern bat (Eptesicus nilssonii), a most northern bat species.</title>
        <authorList>
            <person name="Laine V.N."/>
            <person name="Pulliainen A.T."/>
            <person name="Lilley T.M."/>
        </authorList>
    </citation>
    <scope>NUCLEOTIDE SEQUENCE</scope>
    <source>
        <strain evidence="1">BLF_Eptnil</strain>
        <tissue evidence="1">Kidney</tissue>
    </source>
</reference>
<accession>A0AA40I4P2</accession>
<organism evidence="1 2">
    <name type="scientific">Cnephaeus nilssonii</name>
    <name type="common">Northern bat</name>
    <name type="synonym">Eptesicus nilssonii</name>
    <dbReference type="NCBI Taxonomy" id="3371016"/>
    <lineage>
        <taxon>Eukaryota</taxon>
        <taxon>Metazoa</taxon>
        <taxon>Chordata</taxon>
        <taxon>Craniata</taxon>
        <taxon>Vertebrata</taxon>
        <taxon>Euteleostomi</taxon>
        <taxon>Mammalia</taxon>
        <taxon>Eutheria</taxon>
        <taxon>Laurasiatheria</taxon>
        <taxon>Chiroptera</taxon>
        <taxon>Yangochiroptera</taxon>
        <taxon>Vespertilionidae</taxon>
        <taxon>Cnephaeus</taxon>
    </lineage>
</organism>
<sequence>MGWLTEILTGDSHAWMADTVLQEAPLDAAHVGSPEEGAGPLCLTMLSFPGEEFYEASPYEPVTSRLSDIFRLASIFSGKRACAGPPGSHLVRVRQLEAWAGSGSRPVAPASP</sequence>
<evidence type="ECO:0000313" key="1">
    <source>
        <dbReference type="EMBL" id="KAK1342455.1"/>
    </source>
</evidence>
<dbReference type="EMBL" id="JAULJE010000005">
    <property type="protein sequence ID" value="KAK1342455.1"/>
    <property type="molecule type" value="Genomic_DNA"/>
</dbReference>
<keyword evidence="2" id="KW-1185">Reference proteome</keyword>
<name>A0AA40I4P2_CNENI</name>
<dbReference type="Proteomes" id="UP001177744">
    <property type="component" value="Unassembled WGS sequence"/>
</dbReference>
<protein>
    <submittedName>
        <fullName evidence="1">Uncharacterized protein</fullName>
    </submittedName>
</protein>